<dbReference type="Proteomes" id="UP001642540">
    <property type="component" value="Unassembled WGS sequence"/>
</dbReference>
<evidence type="ECO:0000256" key="2">
    <source>
        <dbReference type="ARBA" id="ARBA00022771"/>
    </source>
</evidence>
<keyword evidence="7" id="KW-1185">Reference proteome</keyword>
<feature type="compositionally biased region" description="Polar residues" evidence="4">
    <location>
        <begin position="862"/>
        <end position="878"/>
    </location>
</feature>
<reference evidence="6 7" key="1">
    <citation type="submission" date="2024-08" db="EMBL/GenBank/DDBJ databases">
        <authorList>
            <person name="Cucini C."/>
            <person name="Frati F."/>
        </authorList>
    </citation>
    <scope>NUCLEOTIDE SEQUENCE [LARGE SCALE GENOMIC DNA]</scope>
</reference>
<dbReference type="PROSITE" id="PS01358">
    <property type="entry name" value="ZF_RANBP2_1"/>
    <property type="match status" value="1"/>
</dbReference>
<name>A0ABP1RB59_9HEXA</name>
<feature type="domain" description="RanBP2-type" evidence="5">
    <location>
        <begin position="923"/>
        <end position="942"/>
    </location>
</feature>
<feature type="region of interest" description="Disordered" evidence="4">
    <location>
        <begin position="309"/>
        <end position="359"/>
    </location>
</feature>
<feature type="compositionally biased region" description="Low complexity" evidence="4">
    <location>
        <begin position="775"/>
        <end position="787"/>
    </location>
</feature>
<feature type="region of interest" description="Disordered" evidence="4">
    <location>
        <begin position="770"/>
        <end position="916"/>
    </location>
</feature>
<dbReference type="InterPro" id="IPR036443">
    <property type="entry name" value="Znf_RanBP2_sf"/>
</dbReference>
<dbReference type="InterPro" id="IPR036339">
    <property type="entry name" value="PUB-like_dom_sf"/>
</dbReference>
<feature type="compositionally biased region" description="Low complexity" evidence="4">
    <location>
        <begin position="409"/>
        <end position="423"/>
    </location>
</feature>
<evidence type="ECO:0000256" key="4">
    <source>
        <dbReference type="SAM" id="MobiDB-lite"/>
    </source>
</evidence>
<sequence length="1050" mass="118097">MHGSYRRAFGPENVVELGKNIIIQHEDYLKQDDPDKKADALRYMAGYVTQYLHLVPQESKFTFKETERVLHNSAMNIGEFDPREGCLAFCHLAKYAENLLEQPWRKDFHVIKLTSGFWVHNIAAQLQNAHEILIVMGYVNLDERTLKLIPNLNYNRLKEVSRDCHIASRECLILSQIWQHVADQEPDYPLTIGEVFEYRKNHLGDTDTICNKLLYDIRQRMHNAKQLQQQQQRSSISLKTVHRFVPVDRLIDYDMEETLNHDEPDMTIIPEREMDRSQEMMKNINLSHNRQYGGRQPVEDEHIYDPVYGSSAAHHDSLNYPRRNSHHHQDREVYYHHQLQHQQQQQQQKSNNPQYYSRKSMPATANNIANQYQYHQNTNGLSQRNSSVSPMIPMTVTSLFSSTPSPYGKSQVSKSNSLNSISGSGTGVPPSQQMQLVNQPLTLSKVRETDLDGELPPPPPTRDMYNNGVDRNRSRKSIPSSAVYADEYYPPGIVKPVAVYGSTINNLGASGQYPHHPLRPRQNSDNGEDVLNEAYAYASEINQMPKGTPPSYLAKGQSYQHQATPIPMPPNSDSDSHSEKSRGTSIQRELAPNEPAAVSKGRSSSSTDASSSWEGSVLEGNYGGGRVSYHQQNGTKANRKTETPKRPSHIDIRGSSSSGSGGGVGGVAKEWRGSGAGAIDPNRARESNHGLASQIRYADSSPESDMMQQHQQQQPRSNNKGAYRELNSSSSGSCGSPGSASSLGRNFAKNEELSSLDTVYFDYLLKQGKTDQVIKNVPKNNNSENNVMQQENSRRQPSSSRPSSHHHQQQSNLNGEPDLDENHLYDGRRVVKKKQSNSSPPKNSDQNNPSQMKMKRVPVESTMPSSTADYNMSTSEQVSKPAHHEKNMMRKNKNLPNLEEQRKERVAVESEIPTPQKKPLEPWNCRFCTYKNDVEERICEMCAKSKDFFEDDVVDVAGAVAIATANTNVEPPPVPKLYSHAVSNNAVPPPPPQAPSSSAAATRENSQERECPQCTLLNPVRARVCDACNYRLKPVESPKSLDELQEIDNR</sequence>
<feature type="region of interest" description="Disordered" evidence="4">
    <location>
        <begin position="401"/>
        <end position="434"/>
    </location>
</feature>
<comment type="caution">
    <text evidence="6">The sequence shown here is derived from an EMBL/GenBank/DDBJ whole genome shotgun (WGS) entry which is preliminary data.</text>
</comment>
<evidence type="ECO:0000313" key="6">
    <source>
        <dbReference type="EMBL" id="CAL8124776.1"/>
    </source>
</evidence>
<evidence type="ECO:0000259" key="5">
    <source>
        <dbReference type="PROSITE" id="PS01358"/>
    </source>
</evidence>
<feature type="compositionally biased region" description="Low complexity" evidence="4">
    <location>
        <begin position="336"/>
        <end position="348"/>
    </location>
</feature>
<accession>A0ABP1RB59</accession>
<dbReference type="SUPFAM" id="SSF90209">
    <property type="entry name" value="Ran binding protein zinc finger-like"/>
    <property type="match status" value="1"/>
</dbReference>
<feature type="compositionally biased region" description="Low complexity" evidence="4">
    <location>
        <begin position="836"/>
        <end position="851"/>
    </location>
</feature>
<proteinExistence type="predicted"/>
<evidence type="ECO:0000256" key="3">
    <source>
        <dbReference type="ARBA" id="ARBA00022833"/>
    </source>
</evidence>
<feature type="compositionally biased region" description="Basic and acidic residues" evidence="4">
    <location>
        <begin position="820"/>
        <end position="829"/>
    </location>
</feature>
<feature type="compositionally biased region" description="Low complexity" evidence="4">
    <location>
        <begin position="599"/>
        <end position="616"/>
    </location>
</feature>
<dbReference type="Gene3D" id="1.20.58.2190">
    <property type="match status" value="1"/>
</dbReference>
<feature type="compositionally biased region" description="Basic and acidic residues" evidence="4">
    <location>
        <begin position="899"/>
        <end position="908"/>
    </location>
</feature>
<feature type="region of interest" description="Disordered" evidence="4">
    <location>
        <begin position="449"/>
        <end position="475"/>
    </location>
</feature>
<keyword evidence="1" id="KW-0479">Metal-binding</keyword>
<feature type="region of interest" description="Disordered" evidence="4">
    <location>
        <begin position="542"/>
        <end position="744"/>
    </location>
</feature>
<evidence type="ECO:0000313" key="7">
    <source>
        <dbReference type="Proteomes" id="UP001642540"/>
    </source>
</evidence>
<gene>
    <name evidence="6" type="ORF">ODALV1_LOCUS20762</name>
</gene>
<dbReference type="Pfam" id="PF21388">
    <property type="entry name" value="SPATA2_PUB-like"/>
    <property type="match status" value="1"/>
</dbReference>
<feature type="compositionally biased region" description="Polar residues" evidence="4">
    <location>
        <begin position="349"/>
        <end position="359"/>
    </location>
</feature>
<keyword evidence="2" id="KW-0863">Zinc-finger</keyword>
<dbReference type="SUPFAM" id="SSF143503">
    <property type="entry name" value="PUG domain-like"/>
    <property type="match status" value="1"/>
</dbReference>
<feature type="region of interest" description="Disordered" evidence="4">
    <location>
        <begin position="967"/>
        <end position="1011"/>
    </location>
</feature>
<protein>
    <recommendedName>
        <fullName evidence="5">RanBP2-type domain-containing protein</fullName>
    </recommendedName>
</protein>
<feature type="compositionally biased region" description="Low complexity" evidence="4">
    <location>
        <begin position="728"/>
        <end position="744"/>
    </location>
</feature>
<dbReference type="EMBL" id="CAXLJM020000068">
    <property type="protein sequence ID" value="CAL8124776.1"/>
    <property type="molecule type" value="Genomic_DNA"/>
</dbReference>
<feature type="compositionally biased region" description="Basic and acidic residues" evidence="4">
    <location>
        <begin position="639"/>
        <end position="652"/>
    </location>
</feature>
<dbReference type="PANTHER" id="PTHR15326:SF2">
    <property type="entry name" value="PROTEIN TAMOZHENNIC"/>
    <property type="match status" value="1"/>
</dbReference>
<dbReference type="SMART" id="SM00547">
    <property type="entry name" value="ZnF_RBZ"/>
    <property type="match status" value="2"/>
</dbReference>
<keyword evidence="3" id="KW-0862">Zinc</keyword>
<dbReference type="InterPro" id="IPR001876">
    <property type="entry name" value="Znf_RanBP2"/>
</dbReference>
<dbReference type="PANTHER" id="PTHR15326">
    <property type="entry name" value="SPERMATOGENESIS-ASSOCIATED PROTEIN 2/TAMOZHENNIC"/>
    <property type="match status" value="1"/>
</dbReference>
<evidence type="ECO:0000256" key="1">
    <source>
        <dbReference type="ARBA" id="ARBA00022723"/>
    </source>
</evidence>
<dbReference type="InterPro" id="IPR048839">
    <property type="entry name" value="SPATA2_PUB-like"/>
</dbReference>
<organism evidence="6 7">
    <name type="scientific">Orchesella dallaii</name>
    <dbReference type="NCBI Taxonomy" id="48710"/>
    <lineage>
        <taxon>Eukaryota</taxon>
        <taxon>Metazoa</taxon>
        <taxon>Ecdysozoa</taxon>
        <taxon>Arthropoda</taxon>
        <taxon>Hexapoda</taxon>
        <taxon>Collembola</taxon>
        <taxon>Entomobryomorpha</taxon>
        <taxon>Entomobryoidea</taxon>
        <taxon>Orchesellidae</taxon>
        <taxon>Orchesellinae</taxon>
        <taxon>Orchesella</taxon>
    </lineage>
</organism>
<dbReference type="CDD" id="cd09212">
    <property type="entry name" value="PUB"/>
    <property type="match status" value="1"/>
</dbReference>